<dbReference type="GO" id="GO:0033389">
    <property type="term" value="P:putrescine biosynthetic process from arginine, via agmatine"/>
    <property type="evidence" value="ECO:0007669"/>
    <property type="project" value="TreeGrafter"/>
</dbReference>
<dbReference type="SUPFAM" id="SSF52768">
    <property type="entry name" value="Arginase/deacetylase"/>
    <property type="match status" value="1"/>
</dbReference>
<evidence type="ECO:0000256" key="1">
    <source>
        <dbReference type="ARBA" id="ARBA00022723"/>
    </source>
</evidence>
<dbReference type="PANTHER" id="PTHR11358">
    <property type="entry name" value="ARGINASE/AGMATINASE"/>
    <property type="match status" value="1"/>
</dbReference>
<dbReference type="Proteomes" id="UP000196503">
    <property type="component" value="Unassembled WGS sequence"/>
</dbReference>
<comment type="similarity">
    <text evidence="3">Belongs to the arginase family.</text>
</comment>
<evidence type="ECO:0000313" key="4">
    <source>
        <dbReference type="EMBL" id="OUQ10790.1"/>
    </source>
</evidence>
<keyword evidence="2" id="KW-0378">Hydrolase</keyword>
<evidence type="ECO:0000256" key="2">
    <source>
        <dbReference type="ARBA" id="ARBA00022801"/>
    </source>
</evidence>
<keyword evidence="1" id="KW-0479">Metal-binding</keyword>
<evidence type="ECO:0000313" key="5">
    <source>
        <dbReference type="EMBL" id="OUZ18159.1"/>
    </source>
</evidence>
<protein>
    <recommendedName>
        <fullName evidence="8">Agmatinase</fullName>
    </recommendedName>
</protein>
<name>A0A0H2Q3J9_9ENTE</name>
<dbReference type="PROSITE" id="PS51409">
    <property type="entry name" value="ARGINASE_2"/>
    <property type="match status" value="1"/>
</dbReference>
<dbReference type="GO" id="GO:0008783">
    <property type="term" value="F:agmatinase activity"/>
    <property type="evidence" value="ECO:0007669"/>
    <property type="project" value="TreeGrafter"/>
</dbReference>
<dbReference type="RefSeq" id="WP_016250709.1">
    <property type="nucleotide sequence ID" value="NZ_CP010059.1"/>
</dbReference>
<accession>A0A0H2Q3J9</accession>
<dbReference type="AlphaFoldDB" id="A0A0H2Q3J9"/>
<dbReference type="Gene3D" id="3.40.800.10">
    <property type="entry name" value="Ureohydrolase domain"/>
    <property type="match status" value="1"/>
</dbReference>
<dbReference type="InterPro" id="IPR006035">
    <property type="entry name" value="Ureohydrolase"/>
</dbReference>
<dbReference type="GeneID" id="60872668"/>
<reference evidence="4" key="3">
    <citation type="journal article" date="2018" name="BMC Genomics">
        <title>Whole genome sequencing and function prediction of 133 gut anaerobes isolated from chicken caecum in pure cultures.</title>
        <authorList>
            <person name="Medvecky M."/>
            <person name="Cejkova D."/>
            <person name="Polansky O."/>
            <person name="Karasova D."/>
            <person name="Kubasova T."/>
            <person name="Cizek A."/>
            <person name="Rychlik I."/>
        </authorList>
    </citation>
    <scope>NUCLEOTIDE SEQUENCE</scope>
    <source>
        <strain evidence="4">An144</strain>
    </source>
</reference>
<organism evidence="5 7">
    <name type="scientific">Enterococcus cecorum</name>
    <dbReference type="NCBI Taxonomy" id="44008"/>
    <lineage>
        <taxon>Bacteria</taxon>
        <taxon>Bacillati</taxon>
        <taxon>Bacillota</taxon>
        <taxon>Bacilli</taxon>
        <taxon>Lactobacillales</taxon>
        <taxon>Enterococcaceae</taxon>
        <taxon>Enterococcus</taxon>
    </lineage>
</organism>
<reference evidence="5 7" key="2">
    <citation type="submission" date="2017-05" db="EMBL/GenBank/DDBJ databases">
        <title>The Genome Sequence of Enterococcus faecium 2D5_DIV0622.</title>
        <authorList>
            <consortium name="The Broad Institute Genomics Platform"/>
            <consortium name="The Broad Institute Genomic Center for Infectious Diseases"/>
            <person name="Earl A."/>
            <person name="Manson A."/>
            <person name="Schwartman J."/>
            <person name="Gilmore M."/>
            <person name="Abouelleil A."/>
            <person name="Cao P."/>
            <person name="Chapman S."/>
            <person name="Cusick C."/>
            <person name="Shea T."/>
            <person name="Young S."/>
            <person name="Neafsey D."/>
            <person name="Nusbaum C."/>
            <person name="Birren B."/>
        </authorList>
    </citation>
    <scope>NUCLEOTIDE SEQUENCE [LARGE SCALE GENOMIC DNA]</scope>
    <source>
        <strain evidence="5 7">2D5_DIV0622</strain>
    </source>
</reference>
<sequence length="254" mass="29588">MKNILLIDYDASSKIPGCRFAIQKFYEQHIMKGILKLNLITVKFNNLPNSEVNFRYMNELIFNNDISLAIGGDHSITYTLSKSIMTNKSLLIIFDAHLDYFPNHTSEICNWNFIEELLDEYEYIIVLGYRNIYHECAKHEKIYLFSSSDLEYNSRYVKESISKLIERTNDIYLSVDMDVVSPAEFDSVSFPIIGGINFTCLLYFIEWIFSVGQILFCDIVEYNPLVGGDNAIMFYQFVTRLLKIQEGNLKDDEK</sequence>
<reference evidence="6" key="1">
    <citation type="submission" date="2017-04" db="EMBL/GenBank/DDBJ databases">
        <title>Function of individual gut microbiota members based on whole genome sequencing of pure cultures obtained from chicken caecum.</title>
        <authorList>
            <person name="Medvecky M."/>
            <person name="Cejkova D."/>
            <person name="Polansky O."/>
            <person name="Karasova D."/>
            <person name="Kubasova T."/>
            <person name="Cizek A."/>
            <person name="Rychlik I."/>
        </authorList>
    </citation>
    <scope>NUCLEOTIDE SEQUENCE [LARGE SCALE GENOMIC DNA]</scope>
    <source>
        <strain evidence="6">An144</strain>
    </source>
</reference>
<proteinExistence type="inferred from homology"/>
<evidence type="ECO:0008006" key="8">
    <source>
        <dbReference type="Google" id="ProtNLM"/>
    </source>
</evidence>
<dbReference type="EMBL" id="NFLC01000007">
    <property type="protein sequence ID" value="OUQ10790.1"/>
    <property type="molecule type" value="Genomic_DNA"/>
</dbReference>
<evidence type="ECO:0000313" key="7">
    <source>
        <dbReference type="Proteomes" id="UP000196503"/>
    </source>
</evidence>
<evidence type="ECO:0000313" key="6">
    <source>
        <dbReference type="Proteomes" id="UP000196074"/>
    </source>
</evidence>
<dbReference type="EMBL" id="NIBL01000002">
    <property type="protein sequence ID" value="OUZ18159.1"/>
    <property type="molecule type" value="Genomic_DNA"/>
</dbReference>
<dbReference type="InterPro" id="IPR023696">
    <property type="entry name" value="Ureohydrolase_dom_sf"/>
</dbReference>
<evidence type="ECO:0000256" key="3">
    <source>
        <dbReference type="PROSITE-ProRule" id="PRU00742"/>
    </source>
</evidence>
<comment type="caution">
    <text evidence="5">The sequence shown here is derived from an EMBL/GenBank/DDBJ whole genome shotgun (WGS) entry which is preliminary data.</text>
</comment>
<gene>
    <name evidence="5" type="ORF">A5869_001641</name>
    <name evidence="4" type="ORF">B5E88_04980</name>
</gene>
<dbReference type="Pfam" id="PF00491">
    <property type="entry name" value="Arginase"/>
    <property type="match status" value="1"/>
</dbReference>
<dbReference type="PANTHER" id="PTHR11358:SF26">
    <property type="entry name" value="GUANIDINO ACID HYDROLASE, MITOCHONDRIAL"/>
    <property type="match status" value="1"/>
</dbReference>
<dbReference type="Proteomes" id="UP000196074">
    <property type="component" value="Unassembled WGS sequence"/>
</dbReference>
<dbReference type="GO" id="GO:0046872">
    <property type="term" value="F:metal ion binding"/>
    <property type="evidence" value="ECO:0007669"/>
    <property type="project" value="UniProtKB-KW"/>
</dbReference>